<dbReference type="AlphaFoldDB" id="A0A8H3J707"/>
<sequence length="302" mass="34400">MVHPDAESLRDREDVYQWHTGEIKSIPLATRELFEKYSGVSPERVVPHVSEVRDRAFHSWPYPCIGQLRFLNLALQKHPLYPLILSRLTQGSQTLLDAGCCFGQELRKLAFDGVPPRALYGLDLEADFIHLGYDLFCDRSIMGDATFIAGNLLDDKASFSQLEGKIDIINANSLFHLFTWEEQITVTIRLVSFMKDRSGSMILGRQVGAVEAGEYRALNEGGTSYRHNVDSFQRLWKEVEKRTTTRSSSSEWEVEAHLDMEDLVQGVNLGQKWMEPGTRRLHFVVTKRQPAEQAIVRTTSTL</sequence>
<dbReference type="Gene3D" id="3.40.50.150">
    <property type="entry name" value="Vaccinia Virus protein VP39"/>
    <property type="match status" value="1"/>
</dbReference>
<dbReference type="InterPro" id="IPR051654">
    <property type="entry name" value="Meroterpenoid_MTases"/>
</dbReference>
<evidence type="ECO:0000256" key="4">
    <source>
        <dbReference type="ARBA" id="ARBA00038314"/>
    </source>
</evidence>
<organism evidence="5 6">
    <name type="scientific">Imshaugia aleurites</name>
    <dbReference type="NCBI Taxonomy" id="172621"/>
    <lineage>
        <taxon>Eukaryota</taxon>
        <taxon>Fungi</taxon>
        <taxon>Dikarya</taxon>
        <taxon>Ascomycota</taxon>
        <taxon>Pezizomycotina</taxon>
        <taxon>Lecanoromycetes</taxon>
        <taxon>OSLEUM clade</taxon>
        <taxon>Lecanoromycetidae</taxon>
        <taxon>Lecanorales</taxon>
        <taxon>Lecanorineae</taxon>
        <taxon>Parmeliaceae</taxon>
        <taxon>Imshaugia</taxon>
    </lineage>
</organism>
<comment type="caution">
    <text evidence="5">The sequence shown here is derived from an EMBL/GenBank/DDBJ whole genome shotgun (WGS) entry which is preliminary data.</text>
</comment>
<evidence type="ECO:0000313" key="5">
    <source>
        <dbReference type="EMBL" id="CAF9941817.1"/>
    </source>
</evidence>
<name>A0A8H3J707_9LECA</name>
<comment type="pathway">
    <text evidence="1">Secondary metabolite biosynthesis.</text>
</comment>
<protein>
    <recommendedName>
        <fullName evidence="7">Methyltransferase domain-containing protein</fullName>
    </recommendedName>
</protein>
<evidence type="ECO:0000313" key="6">
    <source>
        <dbReference type="Proteomes" id="UP000664534"/>
    </source>
</evidence>
<reference evidence="5" key="1">
    <citation type="submission" date="2021-03" db="EMBL/GenBank/DDBJ databases">
        <authorList>
            <person name="Tagirdzhanova G."/>
        </authorList>
    </citation>
    <scope>NUCLEOTIDE SEQUENCE</scope>
</reference>
<keyword evidence="6" id="KW-1185">Reference proteome</keyword>
<gene>
    <name evidence="5" type="ORF">IMSHALPRED_002914</name>
</gene>
<evidence type="ECO:0008006" key="7">
    <source>
        <dbReference type="Google" id="ProtNLM"/>
    </source>
</evidence>
<dbReference type="GO" id="GO:0016740">
    <property type="term" value="F:transferase activity"/>
    <property type="evidence" value="ECO:0007669"/>
    <property type="project" value="UniProtKB-KW"/>
</dbReference>
<dbReference type="SUPFAM" id="SSF53335">
    <property type="entry name" value="S-adenosyl-L-methionine-dependent methyltransferases"/>
    <property type="match status" value="1"/>
</dbReference>
<dbReference type="EMBL" id="CAJPDT010000158">
    <property type="protein sequence ID" value="CAF9941817.1"/>
    <property type="molecule type" value="Genomic_DNA"/>
</dbReference>
<accession>A0A8H3J707</accession>
<keyword evidence="3" id="KW-0949">S-adenosyl-L-methionine</keyword>
<evidence type="ECO:0000256" key="2">
    <source>
        <dbReference type="ARBA" id="ARBA00022679"/>
    </source>
</evidence>
<comment type="similarity">
    <text evidence="4">Belongs to the class I-like SAM-binding methyltransferase superfamily.</text>
</comment>
<dbReference type="PANTHER" id="PTHR35897">
    <property type="entry name" value="METHYLTRANSFERASE AUSD"/>
    <property type="match status" value="1"/>
</dbReference>
<evidence type="ECO:0000256" key="1">
    <source>
        <dbReference type="ARBA" id="ARBA00005179"/>
    </source>
</evidence>
<dbReference type="InterPro" id="IPR029063">
    <property type="entry name" value="SAM-dependent_MTases_sf"/>
</dbReference>
<keyword evidence="2" id="KW-0808">Transferase</keyword>
<dbReference type="PANTHER" id="PTHR35897:SF1">
    <property type="entry name" value="METHYLTRANSFERASE AUSD"/>
    <property type="match status" value="1"/>
</dbReference>
<evidence type="ECO:0000256" key="3">
    <source>
        <dbReference type="ARBA" id="ARBA00022691"/>
    </source>
</evidence>
<proteinExistence type="inferred from homology"/>
<dbReference type="Proteomes" id="UP000664534">
    <property type="component" value="Unassembled WGS sequence"/>
</dbReference>
<dbReference type="OrthoDB" id="2094832at2759"/>